<evidence type="ECO:0000256" key="12">
    <source>
        <dbReference type="SAM" id="Phobius"/>
    </source>
</evidence>
<dbReference type="SUPFAM" id="SSF47384">
    <property type="entry name" value="Homodimeric domain of signal transducing histidine kinase"/>
    <property type="match status" value="1"/>
</dbReference>
<evidence type="ECO:0000256" key="1">
    <source>
        <dbReference type="ARBA" id="ARBA00000085"/>
    </source>
</evidence>
<evidence type="ECO:0000259" key="14">
    <source>
        <dbReference type="PROSITE" id="PS50885"/>
    </source>
</evidence>
<evidence type="ECO:0000256" key="4">
    <source>
        <dbReference type="ARBA" id="ARBA00015735"/>
    </source>
</evidence>
<protein>
    <recommendedName>
        <fullName evidence="4">Signal transduction histidine-protein kinase ArlS</fullName>
        <ecNumber evidence="3">2.7.13.3</ecNumber>
    </recommendedName>
</protein>
<dbReference type="InterPro" id="IPR003661">
    <property type="entry name" value="HisK_dim/P_dom"/>
</dbReference>
<evidence type="ECO:0000256" key="9">
    <source>
        <dbReference type="ARBA" id="ARBA00022989"/>
    </source>
</evidence>
<dbReference type="Pfam" id="PF18719">
    <property type="entry name" value="ArlS_N"/>
    <property type="match status" value="1"/>
</dbReference>
<evidence type="ECO:0000313" key="16">
    <source>
        <dbReference type="Proteomes" id="UP000510886"/>
    </source>
</evidence>
<proteinExistence type="predicted"/>
<dbReference type="FunFam" id="3.30.565.10:FF:000006">
    <property type="entry name" value="Sensor histidine kinase WalK"/>
    <property type="match status" value="1"/>
</dbReference>
<gene>
    <name evidence="15" type="ORF">GTO87_05080</name>
</gene>
<dbReference type="KEGG" id="lsw:GTO87_05080"/>
<dbReference type="SMART" id="SM00388">
    <property type="entry name" value="HisKA"/>
    <property type="match status" value="1"/>
</dbReference>
<dbReference type="GO" id="GO:0016020">
    <property type="term" value="C:membrane"/>
    <property type="evidence" value="ECO:0007669"/>
    <property type="project" value="UniProtKB-SubCell"/>
</dbReference>
<dbReference type="InterPro" id="IPR005467">
    <property type="entry name" value="His_kinase_dom"/>
</dbReference>
<evidence type="ECO:0000313" key="15">
    <source>
        <dbReference type="EMBL" id="QLL78033.1"/>
    </source>
</evidence>
<evidence type="ECO:0000256" key="2">
    <source>
        <dbReference type="ARBA" id="ARBA00004141"/>
    </source>
</evidence>
<evidence type="ECO:0000256" key="3">
    <source>
        <dbReference type="ARBA" id="ARBA00012438"/>
    </source>
</evidence>
<dbReference type="Proteomes" id="UP000510886">
    <property type="component" value="Chromosome"/>
</dbReference>
<keyword evidence="8" id="KW-0418">Kinase</keyword>
<dbReference type="InterPro" id="IPR050398">
    <property type="entry name" value="HssS/ArlS-like"/>
</dbReference>
<evidence type="ECO:0000256" key="6">
    <source>
        <dbReference type="ARBA" id="ARBA00022679"/>
    </source>
</evidence>
<evidence type="ECO:0000256" key="8">
    <source>
        <dbReference type="ARBA" id="ARBA00022777"/>
    </source>
</evidence>
<evidence type="ECO:0000256" key="10">
    <source>
        <dbReference type="ARBA" id="ARBA00023012"/>
    </source>
</evidence>
<keyword evidence="6" id="KW-0808">Transferase</keyword>
<evidence type="ECO:0000259" key="13">
    <source>
        <dbReference type="PROSITE" id="PS50109"/>
    </source>
</evidence>
<dbReference type="SMART" id="SM00387">
    <property type="entry name" value="HATPase_c"/>
    <property type="match status" value="1"/>
</dbReference>
<feature type="transmembrane region" description="Helical" evidence="12">
    <location>
        <begin position="27"/>
        <end position="47"/>
    </location>
</feature>
<dbReference type="EC" id="2.7.13.3" evidence="3"/>
<feature type="domain" description="Histidine kinase" evidence="13">
    <location>
        <begin position="289"/>
        <end position="506"/>
    </location>
</feature>
<reference evidence="15 16" key="1">
    <citation type="submission" date="2020-01" db="EMBL/GenBank/DDBJ databases">
        <title>Complete and circular genome sequences of six lactobacillus isolates from horses.</title>
        <authorList>
            <person name="Hassan H.M."/>
        </authorList>
    </citation>
    <scope>NUCLEOTIDE SEQUENCE [LARGE SCALE GENOMIC DNA]</scope>
    <source>
        <strain evidence="15 16">1A</strain>
    </source>
</reference>
<dbReference type="SUPFAM" id="SSF55874">
    <property type="entry name" value="ATPase domain of HSP90 chaperone/DNA topoisomerase II/histidine kinase"/>
    <property type="match status" value="1"/>
</dbReference>
<dbReference type="PROSITE" id="PS50885">
    <property type="entry name" value="HAMP"/>
    <property type="match status" value="1"/>
</dbReference>
<dbReference type="Pfam" id="PF00672">
    <property type="entry name" value="HAMP"/>
    <property type="match status" value="1"/>
</dbReference>
<dbReference type="InterPro" id="IPR004358">
    <property type="entry name" value="Sig_transdc_His_kin-like_C"/>
</dbReference>
<dbReference type="Gene3D" id="1.10.287.130">
    <property type="match status" value="1"/>
</dbReference>
<keyword evidence="10" id="KW-0902">Two-component regulatory system</keyword>
<dbReference type="PANTHER" id="PTHR45528:SF12">
    <property type="entry name" value="SENSOR HISTIDINE KINASE ARSS"/>
    <property type="match status" value="1"/>
</dbReference>
<dbReference type="Pfam" id="PF02518">
    <property type="entry name" value="HATPase_c"/>
    <property type="match status" value="1"/>
</dbReference>
<organism evidence="15 16">
    <name type="scientific">Ligilactobacillus saerimneri</name>
    <dbReference type="NCBI Taxonomy" id="228229"/>
    <lineage>
        <taxon>Bacteria</taxon>
        <taxon>Bacillati</taxon>
        <taxon>Bacillota</taxon>
        <taxon>Bacilli</taxon>
        <taxon>Lactobacillales</taxon>
        <taxon>Lactobacillaceae</taxon>
        <taxon>Ligilactobacillus</taxon>
    </lineage>
</organism>
<evidence type="ECO:0000256" key="5">
    <source>
        <dbReference type="ARBA" id="ARBA00022553"/>
    </source>
</evidence>
<dbReference type="SMART" id="SM00304">
    <property type="entry name" value="HAMP"/>
    <property type="match status" value="1"/>
</dbReference>
<dbReference type="GO" id="GO:0000155">
    <property type="term" value="F:phosphorelay sensor kinase activity"/>
    <property type="evidence" value="ECO:0007669"/>
    <property type="project" value="InterPro"/>
</dbReference>
<evidence type="ECO:0000256" key="7">
    <source>
        <dbReference type="ARBA" id="ARBA00022692"/>
    </source>
</evidence>
<dbReference type="CDD" id="cd00082">
    <property type="entry name" value="HisKA"/>
    <property type="match status" value="1"/>
</dbReference>
<dbReference type="InterPro" id="IPR041610">
    <property type="entry name" value="ArlS_N"/>
</dbReference>
<feature type="transmembrane region" description="Helical" evidence="12">
    <location>
        <begin position="199"/>
        <end position="221"/>
    </location>
</feature>
<dbReference type="RefSeq" id="WP_180848352.1">
    <property type="nucleotide sequence ID" value="NZ_CP047418.1"/>
</dbReference>
<dbReference type="Gene3D" id="6.10.340.10">
    <property type="match status" value="1"/>
</dbReference>
<dbReference type="Pfam" id="PF00512">
    <property type="entry name" value="HisKA"/>
    <property type="match status" value="1"/>
</dbReference>
<dbReference type="Gene3D" id="3.30.565.10">
    <property type="entry name" value="Histidine kinase-like ATPase, C-terminal domain"/>
    <property type="match status" value="1"/>
</dbReference>
<dbReference type="AlphaFoldDB" id="A0A7H9EJZ1"/>
<dbReference type="InterPro" id="IPR003660">
    <property type="entry name" value="HAMP_dom"/>
</dbReference>
<dbReference type="EMBL" id="CP047418">
    <property type="protein sequence ID" value="QLL78033.1"/>
    <property type="molecule type" value="Genomic_DNA"/>
</dbReference>
<dbReference type="InterPro" id="IPR003594">
    <property type="entry name" value="HATPase_dom"/>
</dbReference>
<dbReference type="InterPro" id="IPR036890">
    <property type="entry name" value="HATPase_C_sf"/>
</dbReference>
<dbReference type="CDD" id="cd06225">
    <property type="entry name" value="HAMP"/>
    <property type="match status" value="1"/>
</dbReference>
<sequence length="526" mass="59602">MQEQEILTGSNKPRKPAKRFVSIRFKWSIGTAIGVLILFAVFALLLYNSFTGLLLQQEQQYTQEALTTAVSRLTNENKELNAKQVNRIFDQELVNDAIQQSRPLYHDNVLISLSRKNLGISVYDPQGKTVYSSRNVPVSFKKSYLKSNNNNSLDNVRKFDGVPVLIMNKPVRSKKSHQIIGYVQVTNSLVEYSQTAKSLLTIFILFGIIAIVASILLGYILSDWLLSPISEINETIDKISSTERDDPFANVRVPEFVQNDELSHLADLFNEMLDQMEGYIEQQQQFVEDVSHELRTPVAIIQGHLGLLNRWGKDDPEVLDESIQASLQEIKRMKSLVQEMLDLSRAEQVEIKFKNEITDAHEVGLQVFDNIKMIHPDFTLVLDDNLRGKTPVKIYRNHLEQLLIILLDNAIKYSTDRKEVHLTLDHSSRDVEFVVQDFGEGISEADIKKIFNRFYRVDKARSRDKGGNGLGLAIAKRLIEGYKGSLKVESAVGQGSLFRVSLPLALNDSSTAKPTLTDEKGHDQNK</sequence>
<accession>A0A7H9EJZ1</accession>
<keyword evidence="7 12" id="KW-0812">Transmembrane</keyword>
<dbReference type="InterPro" id="IPR036097">
    <property type="entry name" value="HisK_dim/P_sf"/>
</dbReference>
<dbReference type="PROSITE" id="PS50109">
    <property type="entry name" value="HIS_KIN"/>
    <property type="match status" value="1"/>
</dbReference>
<dbReference type="FunFam" id="1.10.287.130:FF:000001">
    <property type="entry name" value="Two-component sensor histidine kinase"/>
    <property type="match status" value="1"/>
</dbReference>
<name>A0A7H9EJZ1_9LACO</name>
<comment type="subcellular location">
    <subcellularLocation>
        <location evidence="2">Membrane</location>
        <topology evidence="2">Multi-pass membrane protein</topology>
    </subcellularLocation>
</comment>
<keyword evidence="5" id="KW-0597">Phosphoprotein</keyword>
<keyword evidence="9 12" id="KW-1133">Transmembrane helix</keyword>
<keyword evidence="11 12" id="KW-0472">Membrane</keyword>
<comment type="catalytic activity">
    <reaction evidence="1">
        <text>ATP + protein L-histidine = ADP + protein N-phospho-L-histidine.</text>
        <dbReference type="EC" id="2.7.13.3"/>
    </reaction>
</comment>
<feature type="domain" description="HAMP" evidence="14">
    <location>
        <begin position="223"/>
        <end position="281"/>
    </location>
</feature>
<evidence type="ECO:0000256" key="11">
    <source>
        <dbReference type="ARBA" id="ARBA00023136"/>
    </source>
</evidence>
<dbReference type="PRINTS" id="PR00344">
    <property type="entry name" value="BCTRLSENSOR"/>
</dbReference>
<dbReference type="PANTHER" id="PTHR45528">
    <property type="entry name" value="SENSOR HISTIDINE KINASE CPXA"/>
    <property type="match status" value="1"/>
</dbReference>